<dbReference type="PANTHER" id="PTHR38041">
    <property type="entry name" value="CHORISMATE MUTASE"/>
    <property type="match status" value="1"/>
</dbReference>
<dbReference type="PROSITE" id="PS51168">
    <property type="entry name" value="CHORISMATE_MUT_2"/>
    <property type="match status" value="1"/>
</dbReference>
<dbReference type="SUPFAM" id="SSF48600">
    <property type="entry name" value="Chorismate mutase II"/>
    <property type="match status" value="1"/>
</dbReference>
<organism evidence="4 5">
    <name type="scientific">Agrobacterium genomosp. 13 str. CFBP 6927</name>
    <dbReference type="NCBI Taxonomy" id="1183428"/>
    <lineage>
        <taxon>Bacteria</taxon>
        <taxon>Pseudomonadati</taxon>
        <taxon>Pseudomonadota</taxon>
        <taxon>Alphaproteobacteria</taxon>
        <taxon>Hyphomicrobiales</taxon>
        <taxon>Rhizobiaceae</taxon>
        <taxon>Rhizobium/Agrobacterium group</taxon>
        <taxon>Agrobacterium</taxon>
        <taxon>Agrobacterium tumefaciens complex</taxon>
    </lineage>
</organism>
<protein>
    <recommendedName>
        <fullName evidence="1">chorismate mutase</fullName>
        <ecNumber evidence="1">5.4.99.5</ecNumber>
    </recommendedName>
</protein>
<dbReference type="Pfam" id="PF01817">
    <property type="entry name" value="CM_2"/>
    <property type="match status" value="1"/>
</dbReference>
<reference evidence="4 5" key="1">
    <citation type="submission" date="2016-01" db="EMBL/GenBank/DDBJ databases">
        <authorList>
            <person name="Regsiter A."/>
            <person name="william w."/>
        </authorList>
    </citation>
    <scope>NUCLEOTIDE SEQUENCE [LARGE SCALE GENOMIC DNA]</scope>
    <source>
        <strain evidence="4 5">CFBP 6927</strain>
    </source>
</reference>
<dbReference type="NCBIfam" id="NF005475">
    <property type="entry name" value="PRK07075.1"/>
    <property type="match status" value="1"/>
</dbReference>
<dbReference type="EMBL" id="FBWH01000037">
    <property type="protein sequence ID" value="CUX48148.1"/>
    <property type="molecule type" value="Genomic_DNA"/>
</dbReference>
<dbReference type="InterPro" id="IPR036263">
    <property type="entry name" value="Chorismate_II_sf"/>
</dbReference>
<sequence>MFRNAIETCFGGFSRNGISHLACMPFDPERASNLDQTLYTQPALLRWQYALAEMLRSWHLAPDLVFGNSAAEFVATVILHLKARGLAAFIFIAQFPETGIGRVSKKDLRERVKQSHLHADLDNGDQLMPSAKDLGIRAETPTDCQNLGDIRQAIDTIDRALIDLLGLRMGYVLEAARFKPDVASIPAPERVAAMLPERCRWAEENKLDPNFVVPLFSQIIQWFIQQQIRHWEQKNAPLNKAE</sequence>
<dbReference type="InterPro" id="IPR016035">
    <property type="entry name" value="Acyl_Trfase/lysoPLipase"/>
</dbReference>
<evidence type="ECO:0000256" key="1">
    <source>
        <dbReference type="ARBA" id="ARBA00012404"/>
    </source>
</evidence>
<name>A0ABP2BKF8_9HYPH</name>
<evidence type="ECO:0000313" key="5">
    <source>
        <dbReference type="Proteomes" id="UP000191812"/>
    </source>
</evidence>
<dbReference type="Gene3D" id="1.20.59.10">
    <property type="entry name" value="Chorismate mutase"/>
    <property type="match status" value="1"/>
</dbReference>
<evidence type="ECO:0000313" key="4">
    <source>
        <dbReference type="EMBL" id="CUX48148.1"/>
    </source>
</evidence>
<dbReference type="PANTHER" id="PTHR38041:SF1">
    <property type="entry name" value="CHORISMATE MUTASE"/>
    <property type="match status" value="1"/>
</dbReference>
<dbReference type="Proteomes" id="UP000191812">
    <property type="component" value="Unassembled WGS sequence"/>
</dbReference>
<gene>
    <name evidence="4" type="ORF">AGR13a_Lc110014</name>
</gene>
<feature type="domain" description="Chorismate mutase" evidence="3">
    <location>
        <begin position="141"/>
        <end position="231"/>
    </location>
</feature>
<dbReference type="InterPro" id="IPR036979">
    <property type="entry name" value="CM_dom_sf"/>
</dbReference>
<keyword evidence="5" id="KW-1185">Reference proteome</keyword>
<comment type="caution">
    <text evidence="4">The sequence shown here is derived from an EMBL/GenBank/DDBJ whole genome shotgun (WGS) entry which is preliminary data.</text>
</comment>
<accession>A0ABP2BKF8</accession>
<dbReference type="SMART" id="SM00830">
    <property type="entry name" value="CM_2"/>
    <property type="match status" value="1"/>
</dbReference>
<dbReference type="InterPro" id="IPR008241">
    <property type="entry name" value="Isochorismate_pyruvate-lyase"/>
</dbReference>
<dbReference type="InterPro" id="IPR051331">
    <property type="entry name" value="Chorismate_mutase-related"/>
</dbReference>
<keyword evidence="2" id="KW-0413">Isomerase</keyword>
<dbReference type="InterPro" id="IPR002701">
    <property type="entry name" value="CM_II_prokaryot"/>
</dbReference>
<dbReference type="SUPFAM" id="SSF52151">
    <property type="entry name" value="FabD/lysophospholipase-like"/>
    <property type="match status" value="1"/>
</dbReference>
<dbReference type="EC" id="5.4.99.5" evidence="1"/>
<dbReference type="NCBIfam" id="TIGR01803">
    <property type="entry name" value="CM-like"/>
    <property type="match status" value="1"/>
</dbReference>
<proteinExistence type="predicted"/>
<evidence type="ECO:0000256" key="2">
    <source>
        <dbReference type="ARBA" id="ARBA00023235"/>
    </source>
</evidence>
<evidence type="ECO:0000259" key="3">
    <source>
        <dbReference type="PROSITE" id="PS51168"/>
    </source>
</evidence>
<dbReference type="InterPro" id="IPR001227">
    <property type="entry name" value="Ac_transferase_dom_sf"/>
</dbReference>
<dbReference type="Gene3D" id="3.40.366.10">
    <property type="entry name" value="Malonyl-Coenzyme A Acyl Carrier Protein, domain 2"/>
    <property type="match status" value="1"/>
</dbReference>